<evidence type="ECO:0000313" key="4">
    <source>
        <dbReference type="EMBL" id="EEC43626.1"/>
    </source>
</evidence>
<reference evidence="4 5" key="1">
    <citation type="journal article" date="2008" name="Nature">
        <title>The Phaeodactylum genome reveals the evolutionary history of diatom genomes.</title>
        <authorList>
            <person name="Bowler C."/>
            <person name="Allen A.E."/>
            <person name="Badger J.H."/>
            <person name="Grimwood J."/>
            <person name="Jabbari K."/>
            <person name="Kuo A."/>
            <person name="Maheswari U."/>
            <person name="Martens C."/>
            <person name="Maumus F."/>
            <person name="Otillar R.P."/>
            <person name="Rayko E."/>
            <person name="Salamov A."/>
            <person name="Vandepoele K."/>
            <person name="Beszteri B."/>
            <person name="Gruber A."/>
            <person name="Heijde M."/>
            <person name="Katinka M."/>
            <person name="Mock T."/>
            <person name="Valentin K."/>
            <person name="Verret F."/>
            <person name="Berges J.A."/>
            <person name="Brownlee C."/>
            <person name="Cadoret J.P."/>
            <person name="Chiovitti A."/>
            <person name="Choi C.J."/>
            <person name="Coesel S."/>
            <person name="De Martino A."/>
            <person name="Detter J.C."/>
            <person name="Durkin C."/>
            <person name="Falciatore A."/>
            <person name="Fournet J."/>
            <person name="Haruta M."/>
            <person name="Huysman M.J."/>
            <person name="Jenkins B.D."/>
            <person name="Jiroutova K."/>
            <person name="Jorgensen R.E."/>
            <person name="Joubert Y."/>
            <person name="Kaplan A."/>
            <person name="Kroger N."/>
            <person name="Kroth P.G."/>
            <person name="La Roche J."/>
            <person name="Lindquist E."/>
            <person name="Lommer M."/>
            <person name="Martin-Jezequel V."/>
            <person name="Lopez P.J."/>
            <person name="Lucas S."/>
            <person name="Mangogna M."/>
            <person name="McGinnis K."/>
            <person name="Medlin L.K."/>
            <person name="Montsant A."/>
            <person name="Oudot-Le Secq M.P."/>
            <person name="Napoli C."/>
            <person name="Obornik M."/>
            <person name="Parker M.S."/>
            <person name="Petit J.L."/>
            <person name="Porcel B.M."/>
            <person name="Poulsen N."/>
            <person name="Robison M."/>
            <person name="Rychlewski L."/>
            <person name="Rynearson T.A."/>
            <person name="Schmutz J."/>
            <person name="Shapiro H."/>
            <person name="Siaut M."/>
            <person name="Stanley M."/>
            <person name="Sussman M.R."/>
            <person name="Taylor A.R."/>
            <person name="Vardi A."/>
            <person name="von Dassow P."/>
            <person name="Vyverman W."/>
            <person name="Willis A."/>
            <person name="Wyrwicz L.S."/>
            <person name="Rokhsar D.S."/>
            <person name="Weissenbach J."/>
            <person name="Armbrust E.V."/>
            <person name="Green B.R."/>
            <person name="Van de Peer Y."/>
            <person name="Grigoriev I.V."/>
        </authorList>
    </citation>
    <scope>NUCLEOTIDE SEQUENCE [LARGE SCALE GENOMIC DNA]</scope>
    <source>
        <strain evidence="4 5">CCAP 1055/1</strain>
    </source>
</reference>
<dbReference type="PANTHER" id="PTHR46128">
    <property type="entry name" value="MITOCHONDRIAL GROUP I INTRON SPLICING FACTOR CCM1"/>
    <property type="match status" value="1"/>
</dbReference>
<dbReference type="EMBL" id="CM000628">
    <property type="protein sequence ID" value="EEC43626.1"/>
    <property type="molecule type" value="Genomic_DNA"/>
</dbReference>
<sequence length="1122" mass="125032">MCDALCGTGAPIRDFFDLAGFDPPFPTTNCIIAVTAAFGFGILPPRPRRRYHLLFPACTLTLSSSLFLSSTSFAWMRSSLAGTTNALARRRNEEWKAAATISIRCAHRQHPTQSAPTSACTCDVSSGWNPVSCRCYSTIEALGKQLGRTRPSLQFWFSARSTAVQTRQYANGDSLHAGAAALRISTETPSANSGSGAYDKRNTALVGRGALRTFASTGSTSVHDSVDTDGSLYHTNDAADGVVGYGSELAQVRSHTQHLLHDLPPGFLSGNYLTEPVLSWADASKILYWWIIRKTPESVERSLEILSALVREVDRLQVEDEDEDTSIRFLNPSLVESIVINWSFCWKRYNSMKVTPIILYEKLQECAAQLSSLELSGKALIHIIHGTVLAEREIVKSSSKTYATASFCDQVFRSALLLPYSPDTLTLTLNLCLKAWLRSGHRNGYRGDQRAEHATQLFEDALQAGVAVDAISYNTMLRIYADCGKGEHAQSLLDEWCRAYNRDPFVVAEPNLLSLNITLAAWSKSAKHTPDAASHAQTLLRRVWDPYDDIGKIGIQPDTVTLNTILSCWARSAWQPSNTAEKAQTMLQEMKSLFDSGELDVQPDVYSYTTAMNVFAKAGHPESAEELLNTMHQKYLGGDKRMMPTSLMHVSILEAWGRSLHPDRIEKAEYALSRMEELRNCGFLTTHTATHSNDSNAAAAYNVMLNTYVKADAVDKAEALLRRMMAHTDPVLPPPDGRTFSIVILALVRSPDGTLRAAELLDSALELYRKSGPGVFEFDIRPINAVISALSRKDSTVTQAVALIHRMLDWVEQGDQRLRPCDASYGPLLFALHKAQLDIDGAPYIAGILERFEKLHASGILPAPPKYEAYKFQVLAWRFSKQPNAAKNAHAVLKFLSNQARQGKRNYQPEALLYNAVLEIMAMHRLPLQAENLLQEMYNDYLTNPINAKPNLRSFNAVLWAWARLEQSSVALEHTRSLLAQMQRLHSSEDEAKGLDVEPDTVSYNCVMSAWMNSRHEDAPTQIEHIFRHSLSVESVRTKPDQYSFTLVIQGWLRGRNIEKCTAALENMWQAYTENRIRVYPNPRLIQQAIALATVDDAAQVARLEALMLKIKKLPVRHRPTA</sequence>
<dbReference type="AlphaFoldDB" id="B7GCK7"/>
<dbReference type="Pfam" id="PF01535">
    <property type="entry name" value="PPR"/>
    <property type="match status" value="3"/>
</dbReference>
<dbReference type="NCBIfam" id="TIGR00756">
    <property type="entry name" value="PPR"/>
    <property type="match status" value="2"/>
</dbReference>
<evidence type="ECO:0000256" key="3">
    <source>
        <dbReference type="SAM" id="Phobius"/>
    </source>
</evidence>
<comment type="similarity">
    <text evidence="1">Belongs to the PPR family. P subfamily.</text>
</comment>
<feature type="repeat" description="PPR" evidence="2">
    <location>
        <begin position="604"/>
        <end position="634"/>
    </location>
</feature>
<feature type="transmembrane region" description="Helical" evidence="3">
    <location>
        <begin position="25"/>
        <end position="43"/>
    </location>
</feature>
<dbReference type="RefSeq" id="XP_002184890.1">
    <property type="nucleotide sequence ID" value="XM_002184854.1"/>
</dbReference>
<keyword evidence="5" id="KW-1185">Reference proteome</keyword>
<dbReference type="Gene3D" id="1.25.40.10">
    <property type="entry name" value="Tetratricopeptide repeat domain"/>
    <property type="match status" value="4"/>
</dbReference>
<keyword evidence="3" id="KW-1133">Transmembrane helix</keyword>
<evidence type="ECO:0000256" key="1">
    <source>
        <dbReference type="ARBA" id="ARBA00007626"/>
    </source>
</evidence>
<protein>
    <submittedName>
        <fullName evidence="4">Uncharacterized protein</fullName>
    </submittedName>
</protein>
<dbReference type="InterPro" id="IPR011990">
    <property type="entry name" value="TPR-like_helical_dom_sf"/>
</dbReference>
<feature type="repeat" description="PPR" evidence="2">
    <location>
        <begin position="469"/>
        <end position="504"/>
    </location>
</feature>
<dbReference type="InParanoid" id="B7GCK7"/>
<dbReference type="PROSITE" id="PS51375">
    <property type="entry name" value="PPR"/>
    <property type="match status" value="2"/>
</dbReference>
<dbReference type="InterPro" id="IPR002885">
    <property type="entry name" value="PPR_rpt"/>
</dbReference>
<evidence type="ECO:0000256" key="2">
    <source>
        <dbReference type="PROSITE-ProRule" id="PRU00708"/>
    </source>
</evidence>
<dbReference type="HOGENOM" id="CLU_280259_0_0_1"/>
<dbReference type="PaxDb" id="2850-Phatr50002"/>
<accession>B7GCK7</accession>
<dbReference type="PANTHER" id="PTHR46128:SF329">
    <property type="entry name" value="MITOCHONDRIAL GROUP I INTRON SPLICING FACTOR DMR1"/>
    <property type="match status" value="1"/>
</dbReference>
<feature type="transmembrane region" description="Helical" evidence="3">
    <location>
        <begin position="55"/>
        <end position="76"/>
    </location>
</feature>
<dbReference type="Proteomes" id="UP000000759">
    <property type="component" value="Chromosome 26"/>
</dbReference>
<evidence type="ECO:0000313" key="5">
    <source>
        <dbReference type="Proteomes" id="UP000000759"/>
    </source>
</evidence>
<organism evidence="4 5">
    <name type="scientific">Phaeodactylum tricornutum (strain CCAP 1055/1)</name>
    <dbReference type="NCBI Taxonomy" id="556484"/>
    <lineage>
        <taxon>Eukaryota</taxon>
        <taxon>Sar</taxon>
        <taxon>Stramenopiles</taxon>
        <taxon>Ochrophyta</taxon>
        <taxon>Bacillariophyta</taxon>
        <taxon>Bacillariophyceae</taxon>
        <taxon>Bacillariophycidae</taxon>
        <taxon>Naviculales</taxon>
        <taxon>Phaeodactylaceae</taxon>
        <taxon>Phaeodactylum</taxon>
    </lineage>
</organism>
<dbReference type="GeneID" id="7198704"/>
<dbReference type="eggNOG" id="KOG4197">
    <property type="taxonomic scope" value="Eukaryota"/>
</dbReference>
<keyword evidence="3" id="KW-0472">Membrane</keyword>
<proteinExistence type="inferred from homology"/>
<dbReference type="STRING" id="556484.B7GCK7"/>
<gene>
    <name evidence="4" type="ORF">PHATRDRAFT_50002</name>
</gene>
<dbReference type="OrthoDB" id="185373at2759"/>
<dbReference type="KEGG" id="pti:PHATRDRAFT_50002"/>
<dbReference type="InterPro" id="IPR050872">
    <property type="entry name" value="PPR_P_subfamily"/>
</dbReference>
<name>B7GCK7_PHATC</name>
<keyword evidence="3" id="KW-0812">Transmembrane</keyword>
<reference evidence="5" key="2">
    <citation type="submission" date="2008-08" db="EMBL/GenBank/DDBJ databases">
        <authorList>
            <consortium name="Diatom Consortium"/>
            <person name="Grigoriev I."/>
            <person name="Grimwood J."/>
            <person name="Kuo A."/>
            <person name="Otillar R.P."/>
            <person name="Salamov A."/>
            <person name="Detter J.C."/>
            <person name="Lindquist E."/>
            <person name="Shapiro H."/>
            <person name="Lucas S."/>
            <person name="Glavina del Rio T."/>
            <person name="Pitluck S."/>
            <person name="Rokhsar D."/>
            <person name="Bowler C."/>
        </authorList>
    </citation>
    <scope>GENOME REANNOTATION</scope>
    <source>
        <strain evidence="5">CCAP 1055/1</strain>
    </source>
</reference>